<dbReference type="AlphaFoldDB" id="A0AAW9R8Y3"/>
<evidence type="ECO:0000313" key="2">
    <source>
        <dbReference type="Proteomes" id="UP001359886"/>
    </source>
</evidence>
<organism evidence="1 2">
    <name type="scientific">Elongatibacter sediminis</name>
    <dbReference type="NCBI Taxonomy" id="3119006"/>
    <lineage>
        <taxon>Bacteria</taxon>
        <taxon>Pseudomonadati</taxon>
        <taxon>Pseudomonadota</taxon>
        <taxon>Gammaproteobacteria</taxon>
        <taxon>Chromatiales</taxon>
        <taxon>Wenzhouxiangellaceae</taxon>
        <taxon>Elongatibacter</taxon>
    </lineage>
</organism>
<keyword evidence="2" id="KW-1185">Reference proteome</keyword>
<protein>
    <submittedName>
        <fullName evidence="1">Uncharacterized protein</fullName>
    </submittedName>
</protein>
<accession>A0AAW9R8Y3</accession>
<gene>
    <name evidence="1" type="ORF">V3330_10710</name>
</gene>
<name>A0AAW9R8Y3_9GAMM</name>
<evidence type="ECO:0000313" key="1">
    <source>
        <dbReference type="EMBL" id="MEJ8568097.1"/>
    </source>
</evidence>
<comment type="caution">
    <text evidence="1">The sequence shown here is derived from an EMBL/GenBank/DDBJ whole genome shotgun (WGS) entry which is preliminary data.</text>
</comment>
<sequence>MADLDDLKQEVKKLRGEMELRLHLASLEAKDEWNALEGKWERFSSRAGLEDSAGNVGEALELLGDELKRGYRRLLGAIRD</sequence>
<dbReference type="Proteomes" id="UP001359886">
    <property type="component" value="Unassembled WGS sequence"/>
</dbReference>
<proteinExistence type="predicted"/>
<dbReference type="EMBL" id="JAZHOG010000006">
    <property type="protein sequence ID" value="MEJ8568097.1"/>
    <property type="molecule type" value="Genomic_DNA"/>
</dbReference>
<reference evidence="1 2" key="1">
    <citation type="submission" date="2024-02" db="EMBL/GenBank/DDBJ databases">
        <title>A novel Wenzhouxiangellaceae bacterium, isolated from coastal sediments.</title>
        <authorList>
            <person name="Du Z.-J."/>
            <person name="Ye Y.-Q."/>
            <person name="Zhang X.-Y."/>
        </authorList>
    </citation>
    <scope>NUCLEOTIDE SEQUENCE [LARGE SCALE GENOMIC DNA]</scope>
    <source>
        <strain evidence="1 2">CH-27</strain>
    </source>
</reference>
<dbReference type="RefSeq" id="WP_354695419.1">
    <property type="nucleotide sequence ID" value="NZ_JAZHOG010000006.1"/>
</dbReference>